<evidence type="ECO:0000313" key="2">
    <source>
        <dbReference type="EMBL" id="KAF7640345.1"/>
    </source>
</evidence>
<protein>
    <submittedName>
        <fullName evidence="2">Uncharacterized protein</fullName>
    </submittedName>
</protein>
<name>A0A8T0A4R4_9BILA</name>
<dbReference type="EMBL" id="JABEBT010000001">
    <property type="protein sequence ID" value="KAF7640345.1"/>
    <property type="molecule type" value="Genomic_DNA"/>
</dbReference>
<gene>
    <name evidence="2" type="ORF">Mgra_00000166</name>
</gene>
<organism evidence="2 3">
    <name type="scientific">Meloidogyne graminicola</name>
    <dbReference type="NCBI Taxonomy" id="189291"/>
    <lineage>
        <taxon>Eukaryota</taxon>
        <taxon>Metazoa</taxon>
        <taxon>Ecdysozoa</taxon>
        <taxon>Nematoda</taxon>
        <taxon>Chromadorea</taxon>
        <taxon>Rhabditida</taxon>
        <taxon>Tylenchina</taxon>
        <taxon>Tylenchomorpha</taxon>
        <taxon>Tylenchoidea</taxon>
        <taxon>Meloidogynidae</taxon>
        <taxon>Meloidogyninae</taxon>
        <taxon>Meloidogyne</taxon>
    </lineage>
</organism>
<dbReference type="OrthoDB" id="5891784at2759"/>
<feature type="transmembrane region" description="Helical" evidence="1">
    <location>
        <begin position="63"/>
        <end position="88"/>
    </location>
</feature>
<evidence type="ECO:0000313" key="3">
    <source>
        <dbReference type="Proteomes" id="UP000605970"/>
    </source>
</evidence>
<keyword evidence="1" id="KW-0472">Membrane</keyword>
<evidence type="ECO:0000256" key="1">
    <source>
        <dbReference type="SAM" id="Phobius"/>
    </source>
</evidence>
<keyword evidence="1" id="KW-0812">Transmembrane</keyword>
<accession>A0A8T0A4R4</accession>
<keyword evidence="1" id="KW-1133">Transmembrane helix</keyword>
<sequence length="114" mass="13403">MCLRPLPNIIPEKRSHNFADHFWQNNQQQNRNLNRPWNLFEHLPKVKIGESELSKITPFERKMIGMATTMFECSFLFIATFSALLSIFRVKIEKTATPIFSFIMPSINEEQTNN</sequence>
<reference evidence="2" key="1">
    <citation type="journal article" date="2020" name="Ecol. Evol.">
        <title>Genome structure and content of the rice root-knot nematode (Meloidogyne graminicola).</title>
        <authorList>
            <person name="Phan N.T."/>
            <person name="Danchin E.G.J."/>
            <person name="Klopp C."/>
            <person name="Perfus-Barbeoch L."/>
            <person name="Kozlowski D.K."/>
            <person name="Koutsovoulos G.D."/>
            <person name="Lopez-Roques C."/>
            <person name="Bouchez O."/>
            <person name="Zahm M."/>
            <person name="Besnard G."/>
            <person name="Bellafiore S."/>
        </authorList>
    </citation>
    <scope>NUCLEOTIDE SEQUENCE</scope>
    <source>
        <strain evidence="2">VN-18</strain>
    </source>
</reference>
<keyword evidence="3" id="KW-1185">Reference proteome</keyword>
<comment type="caution">
    <text evidence="2">The sequence shown here is derived from an EMBL/GenBank/DDBJ whole genome shotgun (WGS) entry which is preliminary data.</text>
</comment>
<dbReference type="Proteomes" id="UP000605970">
    <property type="component" value="Unassembled WGS sequence"/>
</dbReference>
<dbReference type="AlphaFoldDB" id="A0A8T0A4R4"/>
<proteinExistence type="predicted"/>